<protein>
    <submittedName>
        <fullName evidence="1">Uncharacterized protein</fullName>
    </submittedName>
</protein>
<proteinExistence type="predicted"/>
<reference evidence="1 2" key="2">
    <citation type="journal article" date="2022" name="Mol. Ecol. Resour.">
        <title>The genomes of chicory, endive, great burdock and yacon provide insights into Asteraceae paleo-polyploidization history and plant inulin production.</title>
        <authorList>
            <person name="Fan W."/>
            <person name="Wang S."/>
            <person name="Wang H."/>
            <person name="Wang A."/>
            <person name="Jiang F."/>
            <person name="Liu H."/>
            <person name="Zhao H."/>
            <person name="Xu D."/>
            <person name="Zhang Y."/>
        </authorList>
    </citation>
    <scope>NUCLEOTIDE SEQUENCE [LARGE SCALE GENOMIC DNA]</scope>
    <source>
        <strain evidence="2">cv. Niubang</strain>
    </source>
</reference>
<accession>A0ACB8XLS6</accession>
<keyword evidence="2" id="KW-1185">Reference proteome</keyword>
<organism evidence="1 2">
    <name type="scientific">Arctium lappa</name>
    <name type="common">Greater burdock</name>
    <name type="synonym">Lappa major</name>
    <dbReference type="NCBI Taxonomy" id="4217"/>
    <lineage>
        <taxon>Eukaryota</taxon>
        <taxon>Viridiplantae</taxon>
        <taxon>Streptophyta</taxon>
        <taxon>Embryophyta</taxon>
        <taxon>Tracheophyta</taxon>
        <taxon>Spermatophyta</taxon>
        <taxon>Magnoliopsida</taxon>
        <taxon>eudicotyledons</taxon>
        <taxon>Gunneridae</taxon>
        <taxon>Pentapetalae</taxon>
        <taxon>asterids</taxon>
        <taxon>campanulids</taxon>
        <taxon>Asterales</taxon>
        <taxon>Asteraceae</taxon>
        <taxon>Carduoideae</taxon>
        <taxon>Cardueae</taxon>
        <taxon>Arctiinae</taxon>
        <taxon>Arctium</taxon>
    </lineage>
</organism>
<sequence>MEAKPIKVKIYVPPLVLESQISELKNSLTNERLLIEIQQKVFSTVLKNVIISTTSNSEDVFGLANKGFDFLNSNGGLDDCFNQFDFNAKLPNHSSFVKKYLGKTSAKSTKVDNSVSVKAKSAKGKIISKHSQKPNTTGHPKKKHSFVAQQSNSRVSHVSDLSKQRPEVKSQWQPKQKLNKTVKSFCSVNCSKTSPSKDVLIADVAILNSKLVVSRKQYTMKQLFQLSLSARKSSIYDKHVSTSCQDSEDWFGNYHVHSSNYNASNEKRTQFQMGTQSLRELMEMTSRQNNIGLVPQRNKASEYFSSDPGLQQSELTATNTRHQLIHFTPTKLQTKMALPFGYFELILAAFCYLCISIFRQRHQILFDWPLVGMLPALVSRVDVIHQRCAEILRQTGGTFLFKGPWFVNMNMLTTVNPANVHHIMSSNFLNFPKGDEFRGIFEVLGDGIFNSDYELWRSHRKVTSGLINNQTFLRLVAKANTEKLTNGLIPVLDYVAANGIVVDMQDVFQRLTFDTTCMFVTGHDPGCLSVDFKDVPFSRAMDEAEEAIFARHIVPKIVWKVQRRLGIGKEKKLKEAWKTLDDVIMGLILRKRKDLSEGISLQSNDMLTSLITDPQSFGDGIIKKNDKFLRDMILNLMIAGRDTTSSSLTWFLWLVVTHPNIAKKIRDEIKGIISKSEVEKRRLFEAKESNKLVYLHAAFCEALRLYPPVPFQHKAPVQPDVLPSGHRVDPNMKILFSLYAMGRMETIWGDDSWEFKPERWITNKQTIRHEPSYKFLSFNAGPRTCIGKQVAFTQMKAIGATILHNYEFEMVKGHVVAPNVSIILYMKHGLKVRVAQRWP</sequence>
<comment type="caution">
    <text evidence="1">The sequence shown here is derived from an EMBL/GenBank/DDBJ whole genome shotgun (WGS) entry which is preliminary data.</text>
</comment>
<evidence type="ECO:0000313" key="2">
    <source>
        <dbReference type="Proteomes" id="UP001055879"/>
    </source>
</evidence>
<gene>
    <name evidence="1" type="ORF">L6452_40387</name>
</gene>
<reference evidence="2" key="1">
    <citation type="journal article" date="2022" name="Mol. Ecol. Resour.">
        <title>The genomes of chicory, endive, great burdock and yacon provide insights into Asteraceae palaeo-polyploidization history and plant inulin production.</title>
        <authorList>
            <person name="Fan W."/>
            <person name="Wang S."/>
            <person name="Wang H."/>
            <person name="Wang A."/>
            <person name="Jiang F."/>
            <person name="Liu H."/>
            <person name="Zhao H."/>
            <person name="Xu D."/>
            <person name="Zhang Y."/>
        </authorList>
    </citation>
    <scope>NUCLEOTIDE SEQUENCE [LARGE SCALE GENOMIC DNA]</scope>
    <source>
        <strain evidence="2">cv. Niubang</strain>
    </source>
</reference>
<dbReference type="Proteomes" id="UP001055879">
    <property type="component" value="Linkage Group LG16"/>
</dbReference>
<dbReference type="EMBL" id="CM042062">
    <property type="protein sequence ID" value="KAI3669161.1"/>
    <property type="molecule type" value="Genomic_DNA"/>
</dbReference>
<name>A0ACB8XLS6_ARCLA</name>
<evidence type="ECO:0000313" key="1">
    <source>
        <dbReference type="EMBL" id="KAI3669161.1"/>
    </source>
</evidence>